<comment type="cofactor">
    <cofactor evidence="1">
        <name>pyridoxal 5'-phosphate</name>
        <dbReference type="ChEBI" id="CHEBI:597326"/>
    </cofactor>
</comment>
<dbReference type="PATRIC" id="fig|520762.4.peg.2209"/>
<keyword evidence="3" id="KW-0413">Isomerase</keyword>
<dbReference type="InterPro" id="IPR001608">
    <property type="entry name" value="Ala_racemase_N"/>
</dbReference>
<name>A0A140L3B1_9FIRM</name>
<evidence type="ECO:0000256" key="1">
    <source>
        <dbReference type="ARBA" id="ARBA00001933"/>
    </source>
</evidence>
<accession>A0A140L3B1</accession>
<keyword evidence="6" id="KW-1185">Reference proteome</keyword>
<dbReference type="GO" id="GO:0005829">
    <property type="term" value="C:cytosol"/>
    <property type="evidence" value="ECO:0007669"/>
    <property type="project" value="TreeGrafter"/>
</dbReference>
<evidence type="ECO:0000259" key="4">
    <source>
        <dbReference type="Pfam" id="PF01168"/>
    </source>
</evidence>
<dbReference type="OrthoDB" id="504078at2"/>
<protein>
    <recommendedName>
        <fullName evidence="4">Alanine racemase N-terminal domain-containing protein</fullName>
    </recommendedName>
</protein>
<dbReference type="CDD" id="cd06815">
    <property type="entry name" value="PLPDE_III_AR_like_1"/>
    <property type="match status" value="1"/>
</dbReference>
<dbReference type="STRING" id="520762.AN619_20060"/>
<dbReference type="SUPFAM" id="SSF51419">
    <property type="entry name" value="PLP-binding barrel"/>
    <property type="match status" value="1"/>
</dbReference>
<evidence type="ECO:0000256" key="2">
    <source>
        <dbReference type="ARBA" id="ARBA00022898"/>
    </source>
</evidence>
<dbReference type="Proteomes" id="UP000070456">
    <property type="component" value="Unassembled WGS sequence"/>
</dbReference>
<feature type="domain" description="Alanine racemase N-terminal" evidence="4">
    <location>
        <begin position="8"/>
        <end position="219"/>
    </location>
</feature>
<evidence type="ECO:0000256" key="3">
    <source>
        <dbReference type="ARBA" id="ARBA00023235"/>
    </source>
</evidence>
<dbReference type="RefSeq" id="WP_068556547.1">
    <property type="nucleotide sequence ID" value="NZ_LOEE01000042.1"/>
</dbReference>
<dbReference type="Gene3D" id="3.20.20.10">
    <property type="entry name" value="Alanine racemase"/>
    <property type="match status" value="1"/>
</dbReference>
<dbReference type="NCBIfam" id="NF040742">
    <property type="entry name" value="racem_Orr"/>
    <property type="match status" value="1"/>
</dbReference>
<dbReference type="Pfam" id="PF01168">
    <property type="entry name" value="Ala_racemase_N"/>
    <property type="match status" value="1"/>
</dbReference>
<dbReference type="InterPro" id="IPR000821">
    <property type="entry name" value="Ala_racemase"/>
</dbReference>
<gene>
    <name evidence="5" type="ORF">AN619_20060</name>
</gene>
<sequence length="365" mass="40990">MTYPKLEIHLPKLHHNAKMLVEMCRKKGIEIVAVTKVFLGDPEIARTLVEAGIPMLADSRISNIKKLKEIPVPKMMLRIPMLSEIEEVIEYADISINSEIEVMERISQTALKKGCQHQVILMIDLGDLREGIWEDEADEIIEKIIALRGIRLVGLGANFGCYGGVIPEKHTLEKLVEMKKRIEQRYGIQILYLSGGNSNSLHLIWENQMPEEINQLRLGEPIVLGKEDVYDKTIEGLYDDAFCLFGEIVEIKTKPSVPIGKRGVDAFGHIPQFVEKGMRKRAILALGRQDILLDGIKPKDANVTVLGASSDHLILDITDAQEAYRVGDIVELKMNYGALLAAMTSAYVAKEIIRQPDKKEKGKFQ</sequence>
<dbReference type="GO" id="GO:0008784">
    <property type="term" value="F:alanine racemase activity"/>
    <property type="evidence" value="ECO:0007669"/>
    <property type="project" value="TreeGrafter"/>
</dbReference>
<dbReference type="AlphaFoldDB" id="A0A140L3B1"/>
<dbReference type="PANTHER" id="PTHR30511">
    <property type="entry name" value="ALANINE RACEMASE"/>
    <property type="match status" value="1"/>
</dbReference>
<proteinExistence type="predicted"/>
<dbReference type="InterPro" id="IPR029066">
    <property type="entry name" value="PLP-binding_barrel"/>
</dbReference>
<reference evidence="5 6" key="1">
    <citation type="submission" date="2015-12" db="EMBL/GenBank/DDBJ databases">
        <title>Draft genome sequence of the thermoanaerobe Thermotalea metallivorans, an isolate from the runoff channel of the Great Artesian Basin, Australia.</title>
        <authorList>
            <person name="Patel B.K."/>
        </authorList>
    </citation>
    <scope>NUCLEOTIDE SEQUENCE [LARGE SCALE GENOMIC DNA]</scope>
    <source>
        <strain evidence="5 6">B2-1</strain>
    </source>
</reference>
<evidence type="ECO:0000313" key="6">
    <source>
        <dbReference type="Proteomes" id="UP000070456"/>
    </source>
</evidence>
<evidence type="ECO:0000313" key="5">
    <source>
        <dbReference type="EMBL" id="KXG75036.1"/>
    </source>
</evidence>
<dbReference type="EMBL" id="LOEE01000042">
    <property type="protein sequence ID" value="KXG75036.1"/>
    <property type="molecule type" value="Genomic_DNA"/>
</dbReference>
<organism evidence="5 6">
    <name type="scientific">Thermotalea metallivorans</name>
    <dbReference type="NCBI Taxonomy" id="520762"/>
    <lineage>
        <taxon>Bacteria</taxon>
        <taxon>Bacillati</taxon>
        <taxon>Bacillota</taxon>
        <taxon>Clostridia</taxon>
        <taxon>Peptostreptococcales</taxon>
        <taxon>Thermotaleaceae</taxon>
        <taxon>Thermotalea</taxon>
    </lineage>
</organism>
<dbReference type="PANTHER" id="PTHR30511:SF3">
    <property type="entry name" value="LYSINE RACEMASE"/>
    <property type="match status" value="1"/>
</dbReference>
<dbReference type="GO" id="GO:0030170">
    <property type="term" value="F:pyridoxal phosphate binding"/>
    <property type="evidence" value="ECO:0007669"/>
    <property type="project" value="TreeGrafter"/>
</dbReference>
<comment type="caution">
    <text evidence="5">The sequence shown here is derived from an EMBL/GenBank/DDBJ whole genome shotgun (WGS) entry which is preliminary data.</text>
</comment>
<keyword evidence="2" id="KW-0663">Pyridoxal phosphate</keyword>